<dbReference type="RefSeq" id="WP_066438895.1">
    <property type="nucleotide sequence ID" value="NZ_LZRN01000079.1"/>
</dbReference>
<evidence type="ECO:0000313" key="4">
    <source>
        <dbReference type="Proteomes" id="UP000248987"/>
    </source>
</evidence>
<accession>A0A1A7QND1</accession>
<dbReference type="OrthoDB" id="188639at2"/>
<keyword evidence="4" id="KW-1185">Reference proteome</keyword>
<dbReference type="Proteomes" id="UP000248987">
    <property type="component" value="Unassembled WGS sequence"/>
</dbReference>
<dbReference type="AlphaFoldDB" id="A0A1A7QND1"/>
<evidence type="ECO:0000256" key="2">
    <source>
        <dbReference type="SAM" id="SignalP"/>
    </source>
</evidence>
<sequence length="266" mass="29125">MNKKKYTIILFFSFLSISAQEILDQSQLVYNTYAPIGILDYGQGFTAGSDMKITKIEVLMDCGSSLGCTGQQYNLSLYSASSDSKPIGNALFSQAGIGFDGADGTPVWQSFQLPNGPMMTLGNMYVIIISDNGNSTDFGWLQASDNLYSGGQNIYRVSGSTNSWNTLSSSDLVFKVWIDNTLGVEGQSVSDTNIKASFNSGMKLIKIDSDVNFEASLFDLLGREIMNFDVLSHYNNSFDASNLIKGIYIIKSKTDSVIFSKKICIR</sequence>
<feature type="signal peptide" evidence="2">
    <location>
        <begin position="1"/>
        <end position="19"/>
    </location>
</feature>
<evidence type="ECO:0000313" key="3">
    <source>
        <dbReference type="EMBL" id="RAJ25123.1"/>
    </source>
</evidence>
<protein>
    <submittedName>
        <fullName evidence="3">Putative secreted protein (Por secretion system target)</fullName>
    </submittedName>
</protein>
<dbReference type="NCBIfam" id="TIGR04183">
    <property type="entry name" value="Por_Secre_tail"/>
    <property type="match status" value="1"/>
</dbReference>
<dbReference type="InterPro" id="IPR026444">
    <property type="entry name" value="Secre_tail"/>
</dbReference>
<name>A0A1A7QND1_9FLAO</name>
<gene>
    <name evidence="3" type="ORF">LX77_01424</name>
</gene>
<evidence type="ECO:0000256" key="1">
    <source>
        <dbReference type="ARBA" id="ARBA00022729"/>
    </source>
</evidence>
<reference evidence="3 4" key="1">
    <citation type="submission" date="2018-06" db="EMBL/GenBank/DDBJ databases">
        <title>Genomic Encyclopedia of Archaeal and Bacterial Type Strains, Phase II (KMG-II): from individual species to whole genera.</title>
        <authorList>
            <person name="Goeker M."/>
        </authorList>
    </citation>
    <scope>NUCLEOTIDE SEQUENCE [LARGE SCALE GENOMIC DNA]</scope>
    <source>
        <strain evidence="3 4">DSM 12408</strain>
    </source>
</reference>
<comment type="caution">
    <text evidence="3">The sequence shown here is derived from an EMBL/GenBank/DDBJ whole genome shotgun (WGS) entry which is preliminary data.</text>
</comment>
<feature type="chain" id="PRO_5030025357" evidence="2">
    <location>
        <begin position="20"/>
        <end position="266"/>
    </location>
</feature>
<dbReference type="STRING" id="49280.A9996_18680"/>
<organism evidence="3 4">
    <name type="scientific">Gelidibacter algens</name>
    <dbReference type="NCBI Taxonomy" id="49280"/>
    <lineage>
        <taxon>Bacteria</taxon>
        <taxon>Pseudomonadati</taxon>
        <taxon>Bacteroidota</taxon>
        <taxon>Flavobacteriia</taxon>
        <taxon>Flavobacteriales</taxon>
        <taxon>Flavobacteriaceae</taxon>
        <taxon>Gelidibacter</taxon>
    </lineage>
</organism>
<dbReference type="EMBL" id="QLLQ01000004">
    <property type="protein sequence ID" value="RAJ25123.1"/>
    <property type="molecule type" value="Genomic_DNA"/>
</dbReference>
<keyword evidence="1 2" id="KW-0732">Signal</keyword>
<proteinExistence type="predicted"/>